<reference evidence="2" key="1">
    <citation type="journal article" date="2020" name="mSystems">
        <title>Genome- and Community-Level Interaction Insights into Carbon Utilization and Element Cycling Functions of Hydrothermarchaeota in Hydrothermal Sediment.</title>
        <authorList>
            <person name="Zhou Z."/>
            <person name="Liu Y."/>
            <person name="Xu W."/>
            <person name="Pan J."/>
            <person name="Luo Z.H."/>
            <person name="Li M."/>
        </authorList>
    </citation>
    <scope>NUCLEOTIDE SEQUENCE [LARGE SCALE GENOMIC DNA]</scope>
    <source>
        <strain evidence="2">SpSt-1179</strain>
    </source>
</reference>
<dbReference type="AlphaFoldDB" id="A0A7C1CVC9"/>
<comment type="caution">
    <text evidence="2">The sequence shown here is derived from an EMBL/GenBank/DDBJ whole genome shotgun (WGS) entry which is preliminary data.</text>
</comment>
<name>A0A7C1CVC9_9BACT</name>
<proteinExistence type="predicted"/>
<gene>
    <name evidence="2" type="ORF">ENN47_11800</name>
</gene>
<dbReference type="EMBL" id="DSBT01000359">
    <property type="protein sequence ID" value="HDP78834.1"/>
    <property type="molecule type" value="Genomic_DNA"/>
</dbReference>
<keyword evidence="1" id="KW-0812">Transmembrane</keyword>
<feature type="transmembrane region" description="Helical" evidence="1">
    <location>
        <begin position="13"/>
        <end position="34"/>
    </location>
</feature>
<keyword evidence="1" id="KW-1133">Transmembrane helix</keyword>
<sequence length="40" mass="4207">FGGESKWRKVVKVAVFVVLLAAGLLTMTGNLNLLQFATGG</sequence>
<evidence type="ECO:0000256" key="1">
    <source>
        <dbReference type="SAM" id="Phobius"/>
    </source>
</evidence>
<evidence type="ECO:0000313" key="2">
    <source>
        <dbReference type="EMBL" id="HDP78834.1"/>
    </source>
</evidence>
<dbReference type="Proteomes" id="UP000886198">
    <property type="component" value="Unassembled WGS sequence"/>
</dbReference>
<keyword evidence="1" id="KW-0472">Membrane</keyword>
<organism evidence="2">
    <name type="scientific">Mesotoga infera</name>
    <dbReference type="NCBI Taxonomy" id="1236046"/>
    <lineage>
        <taxon>Bacteria</taxon>
        <taxon>Thermotogati</taxon>
        <taxon>Thermotogota</taxon>
        <taxon>Thermotogae</taxon>
        <taxon>Kosmotogales</taxon>
        <taxon>Kosmotogaceae</taxon>
        <taxon>Mesotoga</taxon>
    </lineage>
</organism>
<protein>
    <submittedName>
        <fullName evidence="2">Cytochrome c biogenesis protein CcdA</fullName>
    </submittedName>
</protein>
<accession>A0A7C1CVC9</accession>
<feature type="non-terminal residue" evidence="2">
    <location>
        <position position="1"/>
    </location>
</feature>